<dbReference type="SUPFAM" id="SSF55729">
    <property type="entry name" value="Acyl-CoA N-acyltransferases (Nat)"/>
    <property type="match status" value="1"/>
</dbReference>
<dbReference type="RefSeq" id="XP_043049403.1">
    <property type="nucleotide sequence ID" value="XM_043195698.1"/>
</dbReference>
<dbReference type="InterPro" id="IPR051556">
    <property type="entry name" value="N-term/lysine_N-AcTrnsfr"/>
</dbReference>
<evidence type="ECO:0000313" key="4">
    <source>
        <dbReference type="EMBL" id="KAG7193856.1"/>
    </source>
</evidence>
<dbReference type="GO" id="GO:0031415">
    <property type="term" value="C:NatA complex"/>
    <property type="evidence" value="ECO:0007669"/>
    <property type="project" value="TreeGrafter"/>
</dbReference>
<dbReference type="CDD" id="cd04301">
    <property type="entry name" value="NAT_SF"/>
    <property type="match status" value="1"/>
</dbReference>
<protein>
    <recommendedName>
        <fullName evidence="3">N-acetyltransferase domain-containing protein</fullName>
    </recommendedName>
</protein>
<evidence type="ECO:0000256" key="2">
    <source>
        <dbReference type="ARBA" id="ARBA00023315"/>
    </source>
</evidence>
<name>A0A9P7V9G4_9ASCO</name>
<dbReference type="GeneID" id="66118428"/>
<keyword evidence="5" id="KW-1185">Reference proteome</keyword>
<dbReference type="GO" id="GO:0007064">
    <property type="term" value="P:mitotic sister chromatid cohesion"/>
    <property type="evidence" value="ECO:0007669"/>
    <property type="project" value="TreeGrafter"/>
</dbReference>
<gene>
    <name evidence="4" type="ORF">KQ657_005054</name>
</gene>
<reference evidence="4" key="1">
    <citation type="submission" date="2021-03" db="EMBL/GenBank/DDBJ databases">
        <authorList>
            <person name="Palmer J.M."/>
        </authorList>
    </citation>
    <scope>NUCLEOTIDE SEQUENCE</scope>
    <source>
        <strain evidence="4">ARV_011</strain>
    </source>
</reference>
<dbReference type="Proteomes" id="UP000790833">
    <property type="component" value="Unassembled WGS sequence"/>
</dbReference>
<dbReference type="Gene3D" id="3.40.630.30">
    <property type="match status" value="1"/>
</dbReference>
<evidence type="ECO:0000256" key="1">
    <source>
        <dbReference type="ARBA" id="ARBA00022679"/>
    </source>
</evidence>
<dbReference type="InterPro" id="IPR016181">
    <property type="entry name" value="Acyl_CoA_acyltransferase"/>
</dbReference>
<dbReference type="GO" id="GO:0016747">
    <property type="term" value="F:acyltransferase activity, transferring groups other than amino-acyl groups"/>
    <property type="evidence" value="ECO:0007669"/>
    <property type="project" value="InterPro"/>
</dbReference>
<dbReference type="AlphaFoldDB" id="A0A9P7V9G4"/>
<dbReference type="InterPro" id="IPR000182">
    <property type="entry name" value="GNAT_dom"/>
</dbReference>
<dbReference type="Pfam" id="PF00583">
    <property type="entry name" value="Acetyltransf_1"/>
    <property type="match status" value="1"/>
</dbReference>
<keyword evidence="1" id="KW-0808">Transferase</keyword>
<evidence type="ECO:0000313" key="5">
    <source>
        <dbReference type="Proteomes" id="UP000790833"/>
    </source>
</evidence>
<evidence type="ECO:0000259" key="3">
    <source>
        <dbReference type="PROSITE" id="PS51186"/>
    </source>
</evidence>
<organism evidence="4 5">
    <name type="scientific">Scheffersomyces spartinae</name>
    <dbReference type="NCBI Taxonomy" id="45513"/>
    <lineage>
        <taxon>Eukaryota</taxon>
        <taxon>Fungi</taxon>
        <taxon>Dikarya</taxon>
        <taxon>Ascomycota</taxon>
        <taxon>Saccharomycotina</taxon>
        <taxon>Pichiomycetes</taxon>
        <taxon>Debaryomycetaceae</taxon>
        <taxon>Scheffersomyces</taxon>
    </lineage>
</organism>
<sequence length="173" mass="19987">MRDPISLDDLTSNNLGTFKKINTSSLPVKYPESWYKDSLNKDQIISLGYYRELPVAGIKLKTISTQHNINCFETGIQQQLNSKILPNAVYIESFAVLKPYRHLGIGSKLLDFAIEKTKQHFVHEITAHVHVDNHEALDWYLKHGFQKDENVLKDYFKQQGLPNPDAYIIRMKV</sequence>
<dbReference type="EMBL" id="JAHMUF010000009">
    <property type="protein sequence ID" value="KAG7193856.1"/>
    <property type="molecule type" value="Genomic_DNA"/>
</dbReference>
<dbReference type="PROSITE" id="PS51186">
    <property type="entry name" value="GNAT"/>
    <property type="match status" value="1"/>
</dbReference>
<dbReference type="OrthoDB" id="47374at2759"/>
<keyword evidence="2" id="KW-0012">Acyltransferase</keyword>
<dbReference type="PANTHER" id="PTHR42919:SF8">
    <property type="entry name" value="N-ALPHA-ACETYLTRANSFERASE 50"/>
    <property type="match status" value="1"/>
</dbReference>
<comment type="caution">
    <text evidence="4">The sequence shown here is derived from an EMBL/GenBank/DDBJ whole genome shotgun (WGS) entry which is preliminary data.</text>
</comment>
<dbReference type="PANTHER" id="PTHR42919">
    <property type="entry name" value="N-ALPHA-ACETYLTRANSFERASE"/>
    <property type="match status" value="1"/>
</dbReference>
<proteinExistence type="predicted"/>
<accession>A0A9P7V9G4</accession>
<feature type="domain" description="N-acetyltransferase" evidence="3">
    <location>
        <begin position="5"/>
        <end position="173"/>
    </location>
</feature>